<comment type="caution">
    <text evidence="2">The sequence shown here is derived from an EMBL/GenBank/DDBJ whole genome shotgun (WGS) entry which is preliminary data.</text>
</comment>
<dbReference type="STRING" id="270918.APR42_07470"/>
<feature type="transmembrane region" description="Helical" evidence="1">
    <location>
        <begin position="41"/>
        <end position="61"/>
    </location>
</feature>
<protein>
    <recommendedName>
        <fullName evidence="4">Prenyltransferase</fullName>
    </recommendedName>
</protein>
<organism evidence="2 3">
    <name type="scientific">Salegentibacter mishustinae</name>
    <dbReference type="NCBI Taxonomy" id="270918"/>
    <lineage>
        <taxon>Bacteria</taxon>
        <taxon>Pseudomonadati</taxon>
        <taxon>Bacteroidota</taxon>
        <taxon>Flavobacteriia</taxon>
        <taxon>Flavobacteriales</taxon>
        <taxon>Flavobacteriaceae</taxon>
        <taxon>Salegentibacter</taxon>
    </lineage>
</organism>
<accession>A0A0Q9Z6K8</accession>
<dbReference type="OrthoDB" id="1467772at2"/>
<evidence type="ECO:0000313" key="2">
    <source>
        <dbReference type="EMBL" id="KRG28605.1"/>
    </source>
</evidence>
<keyword evidence="3" id="KW-1185">Reference proteome</keyword>
<dbReference type="RefSeq" id="WP_057482264.1">
    <property type="nucleotide sequence ID" value="NZ_BMWR01000001.1"/>
</dbReference>
<reference evidence="2" key="1">
    <citation type="submission" date="2015-10" db="EMBL/GenBank/DDBJ databases">
        <title>Draft genome sequence of Salegentibacter mishustinae KCTC 12263.</title>
        <authorList>
            <person name="Lin W."/>
            <person name="Zheng Q."/>
        </authorList>
    </citation>
    <scope>NUCLEOTIDE SEQUENCE [LARGE SCALE GENOMIC DNA]</scope>
    <source>
        <strain evidence="2">KCTC 12263</strain>
    </source>
</reference>
<feature type="transmembrane region" description="Helical" evidence="1">
    <location>
        <begin position="221"/>
        <end position="238"/>
    </location>
</feature>
<gene>
    <name evidence="2" type="ORF">APR42_07470</name>
</gene>
<feature type="transmembrane region" description="Helical" evidence="1">
    <location>
        <begin position="250"/>
        <end position="268"/>
    </location>
</feature>
<feature type="transmembrane region" description="Helical" evidence="1">
    <location>
        <begin position="73"/>
        <end position="92"/>
    </location>
</feature>
<dbReference type="EMBL" id="LKTP01000023">
    <property type="protein sequence ID" value="KRG28605.1"/>
    <property type="molecule type" value="Genomic_DNA"/>
</dbReference>
<dbReference type="Proteomes" id="UP000051643">
    <property type="component" value="Unassembled WGS sequence"/>
</dbReference>
<dbReference type="AlphaFoldDB" id="A0A0Q9Z6K8"/>
<feature type="transmembrane region" description="Helical" evidence="1">
    <location>
        <begin position="12"/>
        <end position="35"/>
    </location>
</feature>
<evidence type="ECO:0000256" key="1">
    <source>
        <dbReference type="SAM" id="Phobius"/>
    </source>
</evidence>
<sequence>MQRFKNILDFYINSSLHVALAVVSLSLISFLEYNIKIDKNLLFFIFFGSITGYNFVKYAGIAKLHHASLARNLKLIQIFSFFCFVALLYFAFQQELKILLAAAILGVFTLLYAIPLGKNRQNLRNIGGIKIFIIAVVWAGVTVILPLLNQVNLKEIGLTFFQRFFFVIAITLPFEIRDLKFDSGDLNTIPQQIGIANTKKIGYVLLGIILLLEFLKSYFSIINLISLGLTLLVSAYFIKAARIDQGGYYSAFWVEGIPVFWLLIWLLTKILL</sequence>
<name>A0A0Q9Z6K8_9FLAO</name>
<keyword evidence="1" id="KW-0472">Membrane</keyword>
<evidence type="ECO:0000313" key="3">
    <source>
        <dbReference type="Proteomes" id="UP000051643"/>
    </source>
</evidence>
<proteinExistence type="predicted"/>
<keyword evidence="1" id="KW-1133">Transmembrane helix</keyword>
<feature type="transmembrane region" description="Helical" evidence="1">
    <location>
        <begin position="98"/>
        <end position="117"/>
    </location>
</feature>
<evidence type="ECO:0008006" key="4">
    <source>
        <dbReference type="Google" id="ProtNLM"/>
    </source>
</evidence>
<feature type="transmembrane region" description="Helical" evidence="1">
    <location>
        <begin position="129"/>
        <end position="148"/>
    </location>
</feature>
<feature type="transmembrane region" description="Helical" evidence="1">
    <location>
        <begin position="197"/>
        <end position="215"/>
    </location>
</feature>
<feature type="transmembrane region" description="Helical" evidence="1">
    <location>
        <begin position="160"/>
        <end position="176"/>
    </location>
</feature>
<keyword evidence="1" id="KW-0812">Transmembrane</keyword>